<dbReference type="InterPro" id="IPR051549">
    <property type="entry name" value="PEP_Utilizing_Enz"/>
</dbReference>
<gene>
    <name evidence="2" type="ORF">BST14_27035</name>
</gene>
<evidence type="ECO:0000259" key="1">
    <source>
        <dbReference type="Pfam" id="PF00391"/>
    </source>
</evidence>
<comment type="caution">
    <text evidence="2">The sequence shown here is derived from an EMBL/GenBank/DDBJ whole genome shotgun (WGS) entry which is preliminary data.</text>
</comment>
<sequence>MISGVGTAWTTANAGEAMPGVLYPLGWTFWGDGVNAVIMRVFQSLGLLSAREAAALDPSIADHRFFGIFAGRACVNVSLVRAMGDRIPGSTGDAIEKQMFGGLNSGLVNEPMRRRYPAVVARLPIVLTQAIRSLRSARIANERYWHEAIASPPQTLDQARRLLLAATGRFESTMIVHLQNTLIAQALYDRTSQLHGADDLADHFALSTGYGAMEETAVLQGIWEMAHGLCTMDTFLNDHGYHGPREGDITGRSWREDHAPILSMMDLYCRVPIERSPREVERARVDVRRAAERRLLAGLTPAKRPFVALLLRWTAQAILRRQVGKVAFLYAIDEARVAARSAGQIMHAQGIIESPDDIAFLTVDELTARPTRFAQLRDLIAQRNEIRCDYLKTEIPRHWTGNPIHTSIAARVARSEGVGRVSGLPVSGGVAEGTARVVTDPVADGMDEGDILVCSTTDPSWVPLMFLAGAVVVDIGGPMSHAAILARELGIPCVVNTIDGSQRLRDGDPIRVDGSTGHVVAL</sequence>
<dbReference type="InterPro" id="IPR036637">
    <property type="entry name" value="Phosphohistidine_dom_sf"/>
</dbReference>
<dbReference type="AlphaFoldDB" id="A0A1W9Z5I4"/>
<reference evidence="2 3" key="1">
    <citation type="submission" date="2016-12" db="EMBL/GenBank/DDBJ databases">
        <title>The new phylogeny of genus Mycobacterium.</title>
        <authorList>
            <person name="Tortoli E."/>
            <person name="Trovato A."/>
            <person name="Cirillo D.M."/>
        </authorList>
    </citation>
    <scope>NUCLEOTIDE SEQUENCE [LARGE SCALE GENOMIC DNA]</scope>
    <source>
        <strain evidence="2 3">DSM 45069</strain>
    </source>
</reference>
<dbReference type="PANTHER" id="PTHR43615">
    <property type="entry name" value="PHOSPHOENOLPYRUVATE SYNTHASE-RELATED"/>
    <property type="match status" value="1"/>
</dbReference>
<feature type="domain" description="PEP-utilising enzyme mobile" evidence="1">
    <location>
        <begin position="447"/>
        <end position="517"/>
    </location>
</feature>
<dbReference type="Pfam" id="PF00391">
    <property type="entry name" value="PEP-utilizers"/>
    <property type="match status" value="1"/>
</dbReference>
<dbReference type="Gene3D" id="3.50.30.10">
    <property type="entry name" value="Phosphohistidine domain"/>
    <property type="match status" value="1"/>
</dbReference>
<dbReference type="Proteomes" id="UP000192707">
    <property type="component" value="Unassembled WGS sequence"/>
</dbReference>
<proteinExistence type="predicted"/>
<dbReference type="EMBL" id="MVHG01000136">
    <property type="protein sequence ID" value="ORA07621.1"/>
    <property type="molecule type" value="Genomic_DNA"/>
</dbReference>
<dbReference type="InterPro" id="IPR008279">
    <property type="entry name" value="PEP-util_enz_mobile_dom"/>
</dbReference>
<name>A0A1W9Z5I4_MYCAI</name>
<accession>A0A1W9Z5I4</accession>
<evidence type="ECO:0000313" key="2">
    <source>
        <dbReference type="EMBL" id="ORA07621.1"/>
    </source>
</evidence>
<dbReference type="GO" id="GO:0016772">
    <property type="term" value="F:transferase activity, transferring phosphorus-containing groups"/>
    <property type="evidence" value="ECO:0007669"/>
    <property type="project" value="InterPro"/>
</dbReference>
<organism evidence="2 3">
    <name type="scientific">Mycobacterium arosiense ATCC BAA-1401 = DSM 45069</name>
    <dbReference type="NCBI Taxonomy" id="1265311"/>
    <lineage>
        <taxon>Bacteria</taxon>
        <taxon>Bacillati</taxon>
        <taxon>Actinomycetota</taxon>
        <taxon>Actinomycetes</taxon>
        <taxon>Mycobacteriales</taxon>
        <taxon>Mycobacteriaceae</taxon>
        <taxon>Mycobacterium</taxon>
        <taxon>Mycobacterium avium complex (MAC)</taxon>
    </lineage>
</organism>
<keyword evidence="3" id="KW-1185">Reference proteome</keyword>
<evidence type="ECO:0000313" key="3">
    <source>
        <dbReference type="Proteomes" id="UP000192707"/>
    </source>
</evidence>
<protein>
    <recommendedName>
        <fullName evidence="1">PEP-utilising enzyme mobile domain-containing protein</fullName>
    </recommendedName>
</protein>
<dbReference type="PANTHER" id="PTHR43615:SF1">
    <property type="entry name" value="PPDK_N DOMAIN-CONTAINING PROTEIN"/>
    <property type="match status" value="1"/>
</dbReference>
<dbReference type="SUPFAM" id="SSF52009">
    <property type="entry name" value="Phosphohistidine domain"/>
    <property type="match status" value="1"/>
</dbReference>